<dbReference type="Gene3D" id="3.30.70.1530">
    <property type="entry name" value="Hypothetical protein rpa1041"/>
    <property type="match status" value="1"/>
</dbReference>
<keyword evidence="7 8" id="KW-0449">Lipoprotein</keyword>
<evidence type="ECO:0000256" key="5">
    <source>
        <dbReference type="ARBA" id="ARBA00023139"/>
    </source>
</evidence>
<comment type="similarity">
    <text evidence="2 8">Belongs to the YscJ lipoprotein family.</text>
</comment>
<dbReference type="Pfam" id="PF01514">
    <property type="entry name" value="YscJ_FliF"/>
    <property type="match status" value="1"/>
</dbReference>
<keyword evidence="4 8" id="KW-0472">Membrane</keyword>
<evidence type="ECO:0000313" key="11">
    <source>
        <dbReference type="Proteomes" id="UP000435138"/>
    </source>
</evidence>
<evidence type="ECO:0000256" key="1">
    <source>
        <dbReference type="ARBA" id="ARBA00004459"/>
    </source>
</evidence>
<evidence type="ECO:0000256" key="8">
    <source>
        <dbReference type="RuleBase" id="RU364102"/>
    </source>
</evidence>
<comment type="subcellular location">
    <subcellularLocation>
        <location evidence="1">Cell outer membrane</location>
        <topology evidence="1">Lipid-anchor</topology>
    </subcellularLocation>
</comment>
<feature type="transmembrane region" description="Helical" evidence="8">
    <location>
        <begin position="235"/>
        <end position="258"/>
    </location>
</feature>
<evidence type="ECO:0000256" key="7">
    <source>
        <dbReference type="ARBA" id="ARBA00023288"/>
    </source>
</evidence>
<dbReference type="Gene3D" id="3.30.300.30">
    <property type="match status" value="1"/>
</dbReference>
<dbReference type="InterPro" id="IPR045851">
    <property type="entry name" value="AMP-bd_C_sf"/>
</dbReference>
<evidence type="ECO:0000256" key="2">
    <source>
        <dbReference type="ARBA" id="ARBA00009509"/>
    </source>
</evidence>
<sequence>MENSGPVRHLVTPFLSAPLKRLGSAALVACTLLLAGCQQDLYTNLAEREANSMVATLQRNGIPASRVLQDDGKMKVVVDGERFGEAVQVLDDAGLPKQAFATMGEVFQQEGLVASPTQERAKMLYALSEELSRTVSEIDGVLSARIHIVLPDNDPLRREASPSSASVFIRHEAGLKIDPLIPQIKTLVANGIAGLSYDKVSVVPVAAAAAQPASASQPMVSFLGLWMLESSVSRAMWIIGGLAGLVVALVAGVAALLLRQRDQKTYQLESFR</sequence>
<dbReference type="PANTHER" id="PTHR30046:SF2">
    <property type="entry name" value="YOP PROTEINS TRANSLOCATION LIPOPROTEIN J"/>
    <property type="match status" value="1"/>
</dbReference>
<dbReference type="InterPro" id="IPR043427">
    <property type="entry name" value="YscJ/FliF"/>
</dbReference>
<keyword evidence="11" id="KW-1185">Reference proteome</keyword>
<accession>A0A6A8AEV1</accession>
<dbReference type="PANTHER" id="PTHR30046">
    <property type="entry name" value="FLAGELLAR M-RING PROTEIN"/>
    <property type="match status" value="1"/>
</dbReference>
<dbReference type="InterPro" id="IPR006182">
    <property type="entry name" value="FliF_N_dom"/>
</dbReference>
<dbReference type="InterPro" id="IPR003282">
    <property type="entry name" value="T3SS_SctJ"/>
</dbReference>
<keyword evidence="8" id="KW-0812">Transmembrane</keyword>
<dbReference type="AlphaFoldDB" id="A0A6A8AEV1"/>
<dbReference type="Proteomes" id="UP000435138">
    <property type="component" value="Unassembled WGS sequence"/>
</dbReference>
<keyword evidence="6 8" id="KW-0998">Cell outer membrane</keyword>
<protein>
    <recommendedName>
        <fullName evidence="8">Lipoprotein</fullName>
    </recommendedName>
</protein>
<keyword evidence="8" id="KW-1133">Transmembrane helix</keyword>
<proteinExistence type="inferred from homology"/>
<organism evidence="10 11">
    <name type="scientific">Endobacterium cereale</name>
    <dbReference type="NCBI Taxonomy" id="2663029"/>
    <lineage>
        <taxon>Bacteria</taxon>
        <taxon>Pseudomonadati</taxon>
        <taxon>Pseudomonadota</taxon>
        <taxon>Alphaproteobacteria</taxon>
        <taxon>Hyphomicrobiales</taxon>
        <taxon>Rhizobiaceae</taxon>
        <taxon>Endobacterium</taxon>
    </lineage>
</organism>
<gene>
    <name evidence="10" type="ORF">GAO09_24925</name>
</gene>
<evidence type="ECO:0000256" key="6">
    <source>
        <dbReference type="ARBA" id="ARBA00023237"/>
    </source>
</evidence>
<feature type="domain" description="Flagellar M-ring N-terminal" evidence="9">
    <location>
        <begin position="39"/>
        <end position="203"/>
    </location>
</feature>
<dbReference type="RefSeq" id="WP_153358866.1">
    <property type="nucleotide sequence ID" value="NZ_JAYKOO010000008.1"/>
</dbReference>
<reference evidence="10 11" key="1">
    <citation type="submission" date="2019-11" db="EMBL/GenBank/DDBJ databases">
        <title>Genome analysis of Rhizobacterium cereale a novel genus and species isolated from maize roots in North Spain.</title>
        <authorList>
            <person name="Menendez E."/>
            <person name="Flores-Felix J.D."/>
            <person name="Ramirez-Bahena M.-H."/>
            <person name="Igual J.M."/>
            <person name="Garcia-Fraile P."/>
            <person name="Peix A."/>
            <person name="Velazquez E."/>
        </authorList>
    </citation>
    <scope>NUCLEOTIDE SEQUENCE [LARGE SCALE GENOMIC DNA]</scope>
    <source>
        <strain evidence="10 11">RZME27</strain>
    </source>
</reference>
<name>A0A6A8AEV1_9HYPH</name>
<dbReference type="GO" id="GO:0009306">
    <property type="term" value="P:protein secretion"/>
    <property type="evidence" value="ECO:0007669"/>
    <property type="project" value="InterPro"/>
</dbReference>
<evidence type="ECO:0000313" key="10">
    <source>
        <dbReference type="EMBL" id="MQY49284.1"/>
    </source>
</evidence>
<evidence type="ECO:0000256" key="4">
    <source>
        <dbReference type="ARBA" id="ARBA00023136"/>
    </source>
</evidence>
<evidence type="ECO:0000259" key="9">
    <source>
        <dbReference type="Pfam" id="PF01514"/>
    </source>
</evidence>
<dbReference type="EMBL" id="WIXI01000050">
    <property type="protein sequence ID" value="MQY49284.1"/>
    <property type="molecule type" value="Genomic_DNA"/>
</dbReference>
<keyword evidence="3 8" id="KW-0732">Signal</keyword>
<dbReference type="GO" id="GO:0009279">
    <property type="term" value="C:cell outer membrane"/>
    <property type="evidence" value="ECO:0007669"/>
    <property type="project" value="UniProtKB-SubCell"/>
</dbReference>
<dbReference type="PRINTS" id="PR01338">
    <property type="entry name" value="TYPE3OMKPROT"/>
</dbReference>
<evidence type="ECO:0000256" key="3">
    <source>
        <dbReference type="ARBA" id="ARBA00022729"/>
    </source>
</evidence>
<comment type="caution">
    <text evidence="10">The sequence shown here is derived from an EMBL/GenBank/DDBJ whole genome shotgun (WGS) entry which is preliminary data.</text>
</comment>
<keyword evidence="5 8" id="KW-0564">Palmitate</keyword>
<dbReference type="NCBIfam" id="TIGR02544">
    <property type="entry name" value="III_secr_YscJ"/>
    <property type="match status" value="1"/>
</dbReference>